<dbReference type="InterPro" id="IPR050508">
    <property type="entry name" value="Methyltransf_Superfamily"/>
</dbReference>
<dbReference type="AlphaFoldDB" id="A0A3D9I8N9"/>
<accession>A0A3D9I8N9</accession>
<dbReference type="InterPro" id="IPR013216">
    <property type="entry name" value="Methyltransf_11"/>
</dbReference>
<dbReference type="Proteomes" id="UP000256869">
    <property type="component" value="Unassembled WGS sequence"/>
</dbReference>
<evidence type="ECO:0000259" key="1">
    <source>
        <dbReference type="Pfam" id="PF08241"/>
    </source>
</evidence>
<gene>
    <name evidence="2" type="ORF">DFP95_109160</name>
</gene>
<comment type="caution">
    <text evidence="2">The sequence shown here is derived from an EMBL/GenBank/DDBJ whole genome shotgun (WGS) entry which is preliminary data.</text>
</comment>
<dbReference type="Gene3D" id="3.40.50.150">
    <property type="entry name" value="Vaccinia Virus protein VP39"/>
    <property type="match status" value="1"/>
</dbReference>
<dbReference type="CDD" id="cd02440">
    <property type="entry name" value="AdoMet_MTases"/>
    <property type="match status" value="1"/>
</dbReference>
<keyword evidence="2" id="KW-0489">Methyltransferase</keyword>
<dbReference type="SUPFAM" id="SSF53335">
    <property type="entry name" value="S-adenosyl-L-methionine-dependent methyltransferases"/>
    <property type="match status" value="1"/>
</dbReference>
<dbReference type="GO" id="GO:0032259">
    <property type="term" value="P:methylation"/>
    <property type="evidence" value="ECO:0007669"/>
    <property type="project" value="UniProtKB-KW"/>
</dbReference>
<keyword evidence="2" id="KW-0808">Transferase</keyword>
<evidence type="ECO:0000313" key="3">
    <source>
        <dbReference type="Proteomes" id="UP000256869"/>
    </source>
</evidence>
<dbReference type="Pfam" id="PF08241">
    <property type="entry name" value="Methyltransf_11"/>
    <property type="match status" value="1"/>
</dbReference>
<name>A0A3D9I8N9_9BACL</name>
<organism evidence="2 3">
    <name type="scientific">Cohnella lupini</name>
    <dbReference type="NCBI Taxonomy" id="1294267"/>
    <lineage>
        <taxon>Bacteria</taxon>
        <taxon>Bacillati</taxon>
        <taxon>Bacillota</taxon>
        <taxon>Bacilli</taxon>
        <taxon>Bacillales</taxon>
        <taxon>Paenibacillaceae</taxon>
        <taxon>Cohnella</taxon>
    </lineage>
</organism>
<dbReference type="OrthoDB" id="9784101at2"/>
<dbReference type="EMBL" id="QRDY01000009">
    <property type="protein sequence ID" value="RED58123.1"/>
    <property type="molecule type" value="Genomic_DNA"/>
</dbReference>
<dbReference type="InterPro" id="IPR029063">
    <property type="entry name" value="SAM-dependent_MTases_sf"/>
</dbReference>
<feature type="domain" description="Methyltransferase type 11" evidence="1">
    <location>
        <begin position="41"/>
        <end position="146"/>
    </location>
</feature>
<dbReference type="PANTHER" id="PTHR42912:SF93">
    <property type="entry name" value="N6-ADENOSINE-METHYLTRANSFERASE TMT1A"/>
    <property type="match status" value="1"/>
</dbReference>
<dbReference type="PANTHER" id="PTHR42912">
    <property type="entry name" value="METHYLTRANSFERASE"/>
    <property type="match status" value="1"/>
</dbReference>
<sequence>MPDHEKVYRQEAAQYHELIAKQPDLKTVIEEIRPIKGLDIVDLGAGTGRLTMVFAPESLSIIALDASAAMLEITAERLSVAGLRNGSTQVSDHRKLPLPDRSADVVVSGWSICYLTNKNIPEWEHNLDEVIREIKRILRPGGTVVILETMGTGFETPNPPDFLLPYYAALVDKYGFSFRWIRADYEFESIGQAERLTRFFFGDELADRVVEQNLVRLPECAGIWWLHI</sequence>
<keyword evidence="3" id="KW-1185">Reference proteome</keyword>
<dbReference type="GO" id="GO:0008757">
    <property type="term" value="F:S-adenosylmethionine-dependent methyltransferase activity"/>
    <property type="evidence" value="ECO:0007669"/>
    <property type="project" value="InterPro"/>
</dbReference>
<evidence type="ECO:0000313" key="2">
    <source>
        <dbReference type="EMBL" id="RED58123.1"/>
    </source>
</evidence>
<protein>
    <submittedName>
        <fullName evidence="2">Methyltransferase family protein</fullName>
    </submittedName>
</protein>
<reference evidence="2 3" key="1">
    <citation type="submission" date="2018-07" db="EMBL/GenBank/DDBJ databases">
        <title>Genomic Encyclopedia of Type Strains, Phase III (KMG-III): the genomes of soil and plant-associated and newly described type strains.</title>
        <authorList>
            <person name="Whitman W."/>
        </authorList>
    </citation>
    <scope>NUCLEOTIDE SEQUENCE [LARGE SCALE GENOMIC DNA]</scope>
    <source>
        <strain evidence="2 3">CECT 8236</strain>
    </source>
</reference>
<dbReference type="RefSeq" id="WP_115993784.1">
    <property type="nucleotide sequence ID" value="NZ_QRDY01000009.1"/>
</dbReference>
<proteinExistence type="predicted"/>